<protein>
    <submittedName>
        <fullName evidence="1">Uncharacterized protein</fullName>
    </submittedName>
</protein>
<organism evidence="1 2">
    <name type="scientific">Platanthera zijinensis</name>
    <dbReference type="NCBI Taxonomy" id="2320716"/>
    <lineage>
        <taxon>Eukaryota</taxon>
        <taxon>Viridiplantae</taxon>
        <taxon>Streptophyta</taxon>
        <taxon>Embryophyta</taxon>
        <taxon>Tracheophyta</taxon>
        <taxon>Spermatophyta</taxon>
        <taxon>Magnoliopsida</taxon>
        <taxon>Liliopsida</taxon>
        <taxon>Asparagales</taxon>
        <taxon>Orchidaceae</taxon>
        <taxon>Orchidoideae</taxon>
        <taxon>Orchideae</taxon>
        <taxon>Orchidinae</taxon>
        <taxon>Platanthera</taxon>
    </lineage>
</organism>
<reference evidence="1 2" key="1">
    <citation type="journal article" date="2022" name="Nat. Plants">
        <title>Genomes of leafy and leafless Platanthera orchids illuminate the evolution of mycoheterotrophy.</title>
        <authorList>
            <person name="Li M.H."/>
            <person name="Liu K.W."/>
            <person name="Li Z."/>
            <person name="Lu H.C."/>
            <person name="Ye Q.L."/>
            <person name="Zhang D."/>
            <person name="Wang J.Y."/>
            <person name="Li Y.F."/>
            <person name="Zhong Z.M."/>
            <person name="Liu X."/>
            <person name="Yu X."/>
            <person name="Liu D.K."/>
            <person name="Tu X.D."/>
            <person name="Liu B."/>
            <person name="Hao Y."/>
            <person name="Liao X.Y."/>
            <person name="Jiang Y.T."/>
            <person name="Sun W.H."/>
            <person name="Chen J."/>
            <person name="Chen Y.Q."/>
            <person name="Ai Y."/>
            <person name="Zhai J.W."/>
            <person name="Wu S.S."/>
            <person name="Zhou Z."/>
            <person name="Hsiao Y.Y."/>
            <person name="Wu W.L."/>
            <person name="Chen Y.Y."/>
            <person name="Lin Y.F."/>
            <person name="Hsu J.L."/>
            <person name="Li C.Y."/>
            <person name="Wang Z.W."/>
            <person name="Zhao X."/>
            <person name="Zhong W.Y."/>
            <person name="Ma X.K."/>
            <person name="Ma L."/>
            <person name="Huang J."/>
            <person name="Chen G.Z."/>
            <person name="Huang M.Z."/>
            <person name="Huang L."/>
            <person name="Peng D.H."/>
            <person name="Luo Y.B."/>
            <person name="Zou S.Q."/>
            <person name="Chen S.P."/>
            <person name="Lan S."/>
            <person name="Tsai W.C."/>
            <person name="Van de Peer Y."/>
            <person name="Liu Z.J."/>
        </authorList>
    </citation>
    <scope>NUCLEOTIDE SEQUENCE [LARGE SCALE GENOMIC DNA]</scope>
    <source>
        <strain evidence="1">Lor287</strain>
    </source>
</reference>
<evidence type="ECO:0000313" key="1">
    <source>
        <dbReference type="EMBL" id="KAK8941215.1"/>
    </source>
</evidence>
<evidence type="ECO:0000313" key="2">
    <source>
        <dbReference type="Proteomes" id="UP001418222"/>
    </source>
</evidence>
<proteinExistence type="predicted"/>
<name>A0AAP0BKD8_9ASPA</name>
<accession>A0AAP0BKD8</accession>
<keyword evidence="2" id="KW-1185">Reference proteome</keyword>
<comment type="caution">
    <text evidence="1">The sequence shown here is derived from an EMBL/GenBank/DDBJ whole genome shotgun (WGS) entry which is preliminary data.</text>
</comment>
<gene>
    <name evidence="1" type="ORF">KSP39_PZI009975</name>
</gene>
<dbReference type="Proteomes" id="UP001418222">
    <property type="component" value="Unassembled WGS sequence"/>
</dbReference>
<dbReference type="AlphaFoldDB" id="A0AAP0BKD8"/>
<sequence length="90" mass="10434">MQEFQYVLKHREGVENKPTDVLSRRVNILHTISTRVVGFERLAYDYPECLDFGDIYAALSRDPLDLCESYSFSDGYLFMGSRLCVPQSFL</sequence>
<dbReference type="EMBL" id="JBBWWQ010000008">
    <property type="protein sequence ID" value="KAK8941215.1"/>
    <property type="molecule type" value="Genomic_DNA"/>
</dbReference>